<evidence type="ECO:0000313" key="1">
    <source>
        <dbReference type="EMBL" id="HIT38872.1"/>
    </source>
</evidence>
<dbReference type="Proteomes" id="UP000886722">
    <property type="component" value="Unassembled WGS sequence"/>
</dbReference>
<comment type="caution">
    <text evidence="1">The sequence shown here is derived from an EMBL/GenBank/DDBJ whole genome shotgun (WGS) entry which is preliminary data.</text>
</comment>
<accession>A0A9D1GE51</accession>
<name>A0A9D1GE51_9BACT</name>
<evidence type="ECO:0000313" key="2">
    <source>
        <dbReference type="Proteomes" id="UP000886722"/>
    </source>
</evidence>
<gene>
    <name evidence="1" type="ORF">IAD06_02360</name>
</gene>
<dbReference type="EMBL" id="DVKT01000017">
    <property type="protein sequence ID" value="HIT38872.1"/>
    <property type="molecule type" value="Genomic_DNA"/>
</dbReference>
<sequence length="187" mass="21547">MANIEQAWRIIRAGSFFEAWASIGAETHVVGSLRMGLLVKHRDIDLHIYSSELSVPDSFRAVSLLARNMAVKHIEYANLADTEERCIEWHLGYVDDRGEMWQIDMIHILRGSRYDGYFERVADRISAVLTPEMRRAILSLKYTTPDTMHIAGVEYYRAVIAGGVRSYEDFLDWREKNPVTGIVEWLP</sequence>
<reference evidence="1" key="1">
    <citation type="submission" date="2020-10" db="EMBL/GenBank/DDBJ databases">
        <authorList>
            <person name="Gilroy R."/>
        </authorList>
    </citation>
    <scope>NUCLEOTIDE SEQUENCE</scope>
    <source>
        <strain evidence="1">21143</strain>
    </source>
</reference>
<proteinExistence type="predicted"/>
<dbReference type="AlphaFoldDB" id="A0A9D1GE51"/>
<organism evidence="1 2">
    <name type="scientific">Candidatus Caccoplasma intestinavium</name>
    <dbReference type="NCBI Taxonomy" id="2840716"/>
    <lineage>
        <taxon>Bacteria</taxon>
        <taxon>Pseudomonadati</taxon>
        <taxon>Bacteroidota</taxon>
        <taxon>Bacteroidia</taxon>
        <taxon>Bacteroidales</taxon>
        <taxon>Bacteroidaceae</taxon>
        <taxon>Bacteroidaceae incertae sedis</taxon>
        <taxon>Candidatus Caccoplasma</taxon>
    </lineage>
</organism>
<reference evidence="1" key="2">
    <citation type="journal article" date="2021" name="PeerJ">
        <title>Extensive microbial diversity within the chicken gut microbiome revealed by metagenomics and culture.</title>
        <authorList>
            <person name="Gilroy R."/>
            <person name="Ravi A."/>
            <person name="Getino M."/>
            <person name="Pursley I."/>
            <person name="Horton D.L."/>
            <person name="Alikhan N.F."/>
            <person name="Baker D."/>
            <person name="Gharbi K."/>
            <person name="Hall N."/>
            <person name="Watson M."/>
            <person name="Adriaenssens E.M."/>
            <person name="Foster-Nyarko E."/>
            <person name="Jarju S."/>
            <person name="Secka A."/>
            <person name="Antonio M."/>
            <person name="Oren A."/>
            <person name="Chaudhuri R.R."/>
            <person name="La Ragione R."/>
            <person name="Hildebrand F."/>
            <person name="Pallen M.J."/>
        </authorList>
    </citation>
    <scope>NUCLEOTIDE SEQUENCE</scope>
    <source>
        <strain evidence="1">21143</strain>
    </source>
</reference>
<protein>
    <submittedName>
        <fullName evidence="1">Phosphoglycerate mutase family protein</fullName>
    </submittedName>
</protein>